<protein>
    <submittedName>
        <fullName evidence="2">Uncharacterized protein</fullName>
    </submittedName>
</protein>
<dbReference type="EMBL" id="JARAKH010000041">
    <property type="protein sequence ID" value="KAK8381006.1"/>
    <property type="molecule type" value="Genomic_DNA"/>
</dbReference>
<sequence length="96" mass="11289">MASGSSVPLAMRKNQAERWGHGRCDDTPTFSNRCAAEHWCTEITGQRREREERYHRDKKGFIQHSDETDPERVKQIIARALEDGKWIVKKYSEKQK</sequence>
<feature type="region of interest" description="Disordered" evidence="1">
    <location>
        <begin position="46"/>
        <end position="69"/>
    </location>
</feature>
<evidence type="ECO:0000256" key="1">
    <source>
        <dbReference type="SAM" id="MobiDB-lite"/>
    </source>
</evidence>
<dbReference type="InterPro" id="IPR052151">
    <property type="entry name" value="Complex_I_LYR"/>
</dbReference>
<name>A0AAW0T1X2_SCYPA</name>
<comment type="caution">
    <text evidence="2">The sequence shown here is derived from an EMBL/GenBank/DDBJ whole genome shotgun (WGS) entry which is preliminary data.</text>
</comment>
<proteinExistence type="predicted"/>
<feature type="compositionally biased region" description="Basic and acidic residues" evidence="1">
    <location>
        <begin position="46"/>
        <end position="55"/>
    </location>
</feature>
<organism evidence="2 3">
    <name type="scientific">Scylla paramamosain</name>
    <name type="common">Mud crab</name>
    <dbReference type="NCBI Taxonomy" id="85552"/>
    <lineage>
        <taxon>Eukaryota</taxon>
        <taxon>Metazoa</taxon>
        <taxon>Ecdysozoa</taxon>
        <taxon>Arthropoda</taxon>
        <taxon>Crustacea</taxon>
        <taxon>Multicrustacea</taxon>
        <taxon>Malacostraca</taxon>
        <taxon>Eumalacostraca</taxon>
        <taxon>Eucarida</taxon>
        <taxon>Decapoda</taxon>
        <taxon>Pleocyemata</taxon>
        <taxon>Brachyura</taxon>
        <taxon>Eubrachyura</taxon>
        <taxon>Portunoidea</taxon>
        <taxon>Portunidae</taxon>
        <taxon>Portuninae</taxon>
        <taxon>Scylla</taxon>
    </lineage>
</organism>
<keyword evidence="3" id="KW-1185">Reference proteome</keyword>
<reference evidence="2 3" key="1">
    <citation type="submission" date="2023-03" db="EMBL/GenBank/DDBJ databases">
        <title>High-quality genome of Scylla paramamosain provides insights in environmental adaptation.</title>
        <authorList>
            <person name="Zhang L."/>
        </authorList>
    </citation>
    <scope>NUCLEOTIDE SEQUENCE [LARGE SCALE GENOMIC DNA]</scope>
    <source>
        <strain evidence="2">LZ_2023a</strain>
        <tissue evidence="2">Muscle</tissue>
    </source>
</reference>
<gene>
    <name evidence="2" type="ORF">O3P69_008138</name>
</gene>
<dbReference type="PANTHER" id="PTHR47061:SF1">
    <property type="entry name" value="LYR MOTIF-CONTAINING PROTEIN 9"/>
    <property type="match status" value="1"/>
</dbReference>
<dbReference type="AlphaFoldDB" id="A0AAW0T1X2"/>
<accession>A0AAW0T1X2</accession>
<dbReference type="PANTHER" id="PTHR47061">
    <property type="entry name" value="LYR MOTIF-CONTAINING PROTEIN 9"/>
    <property type="match status" value="1"/>
</dbReference>
<feature type="compositionally biased region" description="Basic and acidic residues" evidence="1">
    <location>
        <begin position="14"/>
        <end position="23"/>
    </location>
</feature>
<dbReference type="Proteomes" id="UP001487740">
    <property type="component" value="Unassembled WGS sequence"/>
</dbReference>
<feature type="region of interest" description="Disordered" evidence="1">
    <location>
        <begin position="1"/>
        <end position="23"/>
    </location>
</feature>
<evidence type="ECO:0000313" key="3">
    <source>
        <dbReference type="Proteomes" id="UP001487740"/>
    </source>
</evidence>
<evidence type="ECO:0000313" key="2">
    <source>
        <dbReference type="EMBL" id="KAK8381006.1"/>
    </source>
</evidence>